<protein>
    <recommendedName>
        <fullName evidence="1">diguanylate cyclase</fullName>
        <ecNumber evidence="1">2.7.7.65</ecNumber>
    </recommendedName>
</protein>
<dbReference type="InterPro" id="IPR043128">
    <property type="entry name" value="Rev_trsase/Diguanyl_cyclase"/>
</dbReference>
<evidence type="ECO:0000259" key="4">
    <source>
        <dbReference type="PROSITE" id="PS50887"/>
    </source>
</evidence>
<evidence type="ECO:0000313" key="5">
    <source>
        <dbReference type="EMBL" id="TSE36143.1"/>
    </source>
</evidence>
<name>A0A554XJZ3_9BURK</name>
<organism evidence="5 6">
    <name type="scientific">Tepidimonas charontis</name>
    <dbReference type="NCBI Taxonomy" id="2267262"/>
    <lineage>
        <taxon>Bacteria</taxon>
        <taxon>Pseudomonadati</taxon>
        <taxon>Pseudomonadota</taxon>
        <taxon>Betaproteobacteria</taxon>
        <taxon>Burkholderiales</taxon>
        <taxon>Tepidimonas</taxon>
    </lineage>
</organism>
<dbReference type="PANTHER" id="PTHR45138">
    <property type="entry name" value="REGULATORY COMPONENTS OF SENSORY TRANSDUCTION SYSTEM"/>
    <property type="match status" value="1"/>
</dbReference>
<dbReference type="EMBL" id="VJON01000002">
    <property type="protein sequence ID" value="TSE36143.1"/>
    <property type="molecule type" value="Genomic_DNA"/>
</dbReference>
<dbReference type="InterPro" id="IPR000160">
    <property type="entry name" value="GGDEF_dom"/>
</dbReference>
<feature type="domain" description="GGDEF" evidence="4">
    <location>
        <begin position="1"/>
        <end position="99"/>
    </location>
</feature>
<proteinExistence type="predicted"/>
<dbReference type="PROSITE" id="PS50887">
    <property type="entry name" value="GGDEF"/>
    <property type="match status" value="1"/>
</dbReference>
<comment type="catalytic activity">
    <reaction evidence="2">
        <text>2 GTP = 3',3'-c-di-GMP + 2 diphosphate</text>
        <dbReference type="Rhea" id="RHEA:24898"/>
        <dbReference type="ChEBI" id="CHEBI:33019"/>
        <dbReference type="ChEBI" id="CHEBI:37565"/>
        <dbReference type="ChEBI" id="CHEBI:58805"/>
        <dbReference type="EC" id="2.7.7.65"/>
    </reaction>
</comment>
<evidence type="ECO:0000313" key="6">
    <source>
        <dbReference type="Proteomes" id="UP000318294"/>
    </source>
</evidence>
<dbReference type="InterPro" id="IPR029787">
    <property type="entry name" value="Nucleotide_cyclase"/>
</dbReference>
<dbReference type="AlphaFoldDB" id="A0A554XJZ3"/>
<feature type="region of interest" description="Disordered" evidence="3">
    <location>
        <begin position="99"/>
        <end position="120"/>
    </location>
</feature>
<evidence type="ECO:0000256" key="2">
    <source>
        <dbReference type="ARBA" id="ARBA00034247"/>
    </source>
</evidence>
<dbReference type="PANTHER" id="PTHR45138:SF9">
    <property type="entry name" value="DIGUANYLATE CYCLASE DGCM-RELATED"/>
    <property type="match status" value="1"/>
</dbReference>
<keyword evidence="5" id="KW-0548">Nucleotidyltransferase</keyword>
<gene>
    <name evidence="5" type="primary">ycdT</name>
    <name evidence="5" type="ORF">Tchar_00193</name>
</gene>
<dbReference type="Pfam" id="PF00990">
    <property type="entry name" value="GGDEF"/>
    <property type="match status" value="1"/>
</dbReference>
<reference evidence="5 6" key="1">
    <citation type="submission" date="2019-07" db="EMBL/GenBank/DDBJ databases">
        <title>Tepidimonas charontis SPSP-6 draft genome.</title>
        <authorList>
            <person name="Da Costa M.S."/>
            <person name="Froufe H.J.C."/>
            <person name="Egas C."/>
            <person name="Albuquerque L."/>
        </authorList>
    </citation>
    <scope>NUCLEOTIDE SEQUENCE [LARGE SCALE GENOMIC DNA]</scope>
    <source>
        <strain evidence="5 6">SPSP-6</strain>
    </source>
</reference>
<dbReference type="SUPFAM" id="SSF55073">
    <property type="entry name" value="Nucleotide cyclase"/>
    <property type="match status" value="1"/>
</dbReference>
<comment type="caution">
    <text evidence="5">The sequence shown here is derived from an EMBL/GenBank/DDBJ whole genome shotgun (WGS) entry which is preliminary data.</text>
</comment>
<dbReference type="CDD" id="cd01949">
    <property type="entry name" value="GGDEF"/>
    <property type="match status" value="1"/>
</dbReference>
<dbReference type="GO" id="GO:1902201">
    <property type="term" value="P:negative regulation of bacterial-type flagellum-dependent cell motility"/>
    <property type="evidence" value="ECO:0007669"/>
    <property type="project" value="TreeGrafter"/>
</dbReference>
<sequence>MARLLRKTFRHDDRIYRFGGEEFVVLMRAADPEAARAALERLRLQVQDYPFPQVGRITVSVGYTRIREHDTPSDAFERADRALYLAKSQGRNQVCSYETDVNPAEPSAASRGAEGDIELF</sequence>
<evidence type="ECO:0000256" key="1">
    <source>
        <dbReference type="ARBA" id="ARBA00012528"/>
    </source>
</evidence>
<dbReference type="GO" id="GO:0005886">
    <property type="term" value="C:plasma membrane"/>
    <property type="evidence" value="ECO:0007669"/>
    <property type="project" value="TreeGrafter"/>
</dbReference>
<accession>A0A554XJZ3</accession>
<dbReference type="GO" id="GO:0043709">
    <property type="term" value="P:cell adhesion involved in single-species biofilm formation"/>
    <property type="evidence" value="ECO:0007669"/>
    <property type="project" value="TreeGrafter"/>
</dbReference>
<dbReference type="SMART" id="SM00267">
    <property type="entry name" value="GGDEF"/>
    <property type="match status" value="1"/>
</dbReference>
<dbReference type="GO" id="GO:0052621">
    <property type="term" value="F:diguanylate cyclase activity"/>
    <property type="evidence" value="ECO:0007669"/>
    <property type="project" value="UniProtKB-EC"/>
</dbReference>
<dbReference type="InterPro" id="IPR050469">
    <property type="entry name" value="Diguanylate_Cyclase"/>
</dbReference>
<keyword evidence="6" id="KW-1185">Reference proteome</keyword>
<evidence type="ECO:0000256" key="3">
    <source>
        <dbReference type="SAM" id="MobiDB-lite"/>
    </source>
</evidence>
<dbReference type="Gene3D" id="3.30.70.270">
    <property type="match status" value="1"/>
</dbReference>
<dbReference type="NCBIfam" id="TIGR00254">
    <property type="entry name" value="GGDEF"/>
    <property type="match status" value="1"/>
</dbReference>
<dbReference type="EC" id="2.7.7.65" evidence="1"/>
<dbReference type="Proteomes" id="UP000318294">
    <property type="component" value="Unassembled WGS sequence"/>
</dbReference>
<keyword evidence="5" id="KW-0808">Transferase</keyword>
<dbReference type="RefSeq" id="WP_236640078.1">
    <property type="nucleotide sequence ID" value="NZ_VJON01000002.1"/>
</dbReference>